<dbReference type="SUPFAM" id="SSF52096">
    <property type="entry name" value="ClpP/crotonase"/>
    <property type="match status" value="1"/>
</dbReference>
<dbReference type="InterPro" id="IPR001753">
    <property type="entry name" value="Enoyl-CoA_hydra/iso"/>
</dbReference>
<dbReference type="InterPro" id="IPR029045">
    <property type="entry name" value="ClpP/crotonase-like_dom_sf"/>
</dbReference>
<protein>
    <submittedName>
        <fullName evidence="3">2-(1,2-epoxy-1,2-dihydrophenyl)acetyl-CoA isomerase</fullName>
    </submittedName>
</protein>
<dbReference type="Gene3D" id="3.90.226.10">
    <property type="entry name" value="2-enoyl-CoA Hydratase, Chain A, domain 1"/>
    <property type="match status" value="1"/>
</dbReference>
<dbReference type="OrthoDB" id="5291143at2"/>
<dbReference type="InterPro" id="IPR014748">
    <property type="entry name" value="Enoyl-CoA_hydra_C"/>
</dbReference>
<evidence type="ECO:0000256" key="2">
    <source>
        <dbReference type="RuleBase" id="RU003707"/>
    </source>
</evidence>
<sequence length="262" mass="28359">MTSPTILLDWHDRVATITLNRPDQLNSFTAGMHRELREALDKVERQHARALILTGAGRGFCAGQDLAELNVTPGQMTDLGALIDEQFNPLVRRLRALPLPVIAAVNGVAAGAGANLALACDIVMAAESACFLQAFVKIGLLPDSGGTWFLPQRIGVARAMGLAMLGEKLDAKTALSWGLIWGVYHDAKILMTEVSAMADHLSRQPTRALAAIKRAMHTAPTQSLDAQLDLERDLQRELGNSHDYAEGVNAFLHKRPAHFTGE</sequence>
<keyword evidence="4" id="KW-1185">Reference proteome</keyword>
<dbReference type="PANTHER" id="PTHR43459">
    <property type="entry name" value="ENOYL-COA HYDRATASE"/>
    <property type="match status" value="1"/>
</dbReference>
<organism evidence="3 4">
    <name type="scientific">Ralstonia insidiosa</name>
    <dbReference type="NCBI Taxonomy" id="190721"/>
    <lineage>
        <taxon>Bacteria</taxon>
        <taxon>Pseudomonadati</taxon>
        <taxon>Pseudomonadota</taxon>
        <taxon>Betaproteobacteria</taxon>
        <taxon>Burkholderiales</taxon>
        <taxon>Burkholderiaceae</taxon>
        <taxon>Ralstonia</taxon>
    </lineage>
</organism>
<dbReference type="RefSeq" id="WP_064805307.1">
    <property type="nucleotide sequence ID" value="NZ_CP016022.1"/>
</dbReference>
<dbReference type="EMBL" id="CP016022">
    <property type="protein sequence ID" value="ANJ73729.1"/>
    <property type="molecule type" value="Genomic_DNA"/>
</dbReference>
<keyword evidence="3" id="KW-0413">Isomerase</keyword>
<gene>
    <name evidence="3" type="ORF">A9Y76_15220</name>
</gene>
<dbReference type="Proteomes" id="UP000078572">
    <property type="component" value="Chromosome 1"/>
</dbReference>
<dbReference type="InterPro" id="IPR011968">
    <property type="entry name" value="PaaB1"/>
</dbReference>
<comment type="similarity">
    <text evidence="1 2">Belongs to the enoyl-CoA hydratase/isomerase family.</text>
</comment>
<dbReference type="PROSITE" id="PS00166">
    <property type="entry name" value="ENOYL_COA_HYDRATASE"/>
    <property type="match status" value="1"/>
</dbReference>
<dbReference type="NCBIfam" id="TIGR02280">
    <property type="entry name" value="PaaB1"/>
    <property type="match status" value="1"/>
</dbReference>
<dbReference type="CDD" id="cd06558">
    <property type="entry name" value="crotonase-like"/>
    <property type="match status" value="1"/>
</dbReference>
<dbReference type="InterPro" id="IPR018376">
    <property type="entry name" value="Enoyl-CoA_hyd/isom_CS"/>
</dbReference>
<dbReference type="Gene3D" id="1.10.12.10">
    <property type="entry name" value="Lyase 2-enoyl-coa Hydratase, Chain A, domain 2"/>
    <property type="match status" value="1"/>
</dbReference>
<dbReference type="GeneID" id="61527369"/>
<dbReference type="Pfam" id="PF00378">
    <property type="entry name" value="ECH_1"/>
    <property type="match status" value="1"/>
</dbReference>
<dbReference type="GO" id="GO:0016853">
    <property type="term" value="F:isomerase activity"/>
    <property type="evidence" value="ECO:0007669"/>
    <property type="project" value="UniProtKB-KW"/>
</dbReference>
<accession>A0A192A019</accession>
<dbReference type="PANTHER" id="PTHR43459:SF1">
    <property type="entry name" value="EG:BACN32G11.4 PROTEIN"/>
    <property type="match status" value="1"/>
</dbReference>
<dbReference type="GO" id="GO:0010124">
    <property type="term" value="P:phenylacetate catabolic process"/>
    <property type="evidence" value="ECO:0007669"/>
    <property type="project" value="InterPro"/>
</dbReference>
<evidence type="ECO:0000313" key="3">
    <source>
        <dbReference type="EMBL" id="ANJ73729.1"/>
    </source>
</evidence>
<evidence type="ECO:0000313" key="4">
    <source>
        <dbReference type="Proteomes" id="UP000078572"/>
    </source>
</evidence>
<dbReference type="AlphaFoldDB" id="A0A192A019"/>
<reference evidence="4" key="1">
    <citation type="submission" date="2016-06" db="EMBL/GenBank/DDBJ databases">
        <authorList>
            <person name="Xu Y."/>
            <person name="Nagy A."/>
            <person name="Yan X."/>
            <person name="Kim S.W."/>
            <person name="Haley B."/>
            <person name="Liu N.T."/>
            <person name="Nou X."/>
        </authorList>
    </citation>
    <scope>NUCLEOTIDE SEQUENCE [LARGE SCALE GENOMIC DNA]</scope>
    <source>
        <strain evidence="4">ATCC 49129</strain>
    </source>
</reference>
<dbReference type="STRING" id="190721.ACS15_3180"/>
<proteinExistence type="inferred from homology"/>
<name>A0A192A019_9RALS</name>
<evidence type="ECO:0000256" key="1">
    <source>
        <dbReference type="ARBA" id="ARBA00005254"/>
    </source>
</evidence>